<feature type="transmembrane region" description="Helical" evidence="19">
    <location>
        <begin position="274"/>
        <end position="292"/>
    </location>
</feature>
<evidence type="ECO:0000256" key="14">
    <source>
        <dbReference type="ARBA" id="ARBA00023136"/>
    </source>
</evidence>
<keyword evidence="8" id="KW-0808">Transferase</keyword>
<feature type="transmembrane region" description="Helical" evidence="19">
    <location>
        <begin position="147"/>
        <end position="165"/>
    </location>
</feature>
<feature type="domain" description="STT3/PglB/AglB core" evidence="21">
    <location>
        <begin position="552"/>
        <end position="609"/>
    </location>
</feature>
<evidence type="ECO:0000256" key="17">
    <source>
        <dbReference type="ARBA" id="ARBA00048829"/>
    </source>
</evidence>
<evidence type="ECO:0000256" key="2">
    <source>
        <dbReference type="ARBA" id="ARBA00001946"/>
    </source>
</evidence>
<feature type="transmembrane region" description="Helical" evidence="19">
    <location>
        <begin position="208"/>
        <end position="235"/>
    </location>
</feature>
<feature type="transmembrane region" description="Helical" evidence="19">
    <location>
        <begin position="490"/>
        <end position="510"/>
    </location>
</feature>
<protein>
    <recommendedName>
        <fullName evidence="6">dolichyl-diphosphooligosaccharide--protein glycotransferase</fullName>
        <ecNumber evidence="6">2.4.99.18</ecNumber>
    </recommendedName>
</protein>
<name>A0AAE0TH95_9BIVA</name>
<evidence type="ECO:0000256" key="8">
    <source>
        <dbReference type="ARBA" id="ARBA00022679"/>
    </source>
</evidence>
<dbReference type="PANTHER" id="PTHR13872:SF1">
    <property type="entry name" value="DOLICHYL-DIPHOSPHOOLIGOSACCHARIDE--PROTEIN GLYCOSYLTRANSFERASE SUBUNIT STT3B"/>
    <property type="match status" value="1"/>
</dbReference>
<reference evidence="22" key="1">
    <citation type="journal article" date="2021" name="Genome Biol. Evol.">
        <title>A High-Quality Reference Genome for a Parasitic Bivalve with Doubly Uniparental Inheritance (Bivalvia: Unionida).</title>
        <authorList>
            <person name="Smith C.H."/>
        </authorList>
    </citation>
    <scope>NUCLEOTIDE SEQUENCE</scope>
    <source>
        <strain evidence="22">CHS0354</strain>
    </source>
</reference>
<dbReference type="GO" id="GO:0043687">
    <property type="term" value="P:post-translational protein modification"/>
    <property type="evidence" value="ECO:0007669"/>
    <property type="project" value="TreeGrafter"/>
</dbReference>
<dbReference type="Pfam" id="PF21436">
    <property type="entry name" value="STT3-PglB_core"/>
    <property type="match status" value="1"/>
</dbReference>
<evidence type="ECO:0000256" key="15">
    <source>
        <dbReference type="ARBA" id="ARBA00023180"/>
    </source>
</evidence>
<evidence type="ECO:0000256" key="13">
    <source>
        <dbReference type="ARBA" id="ARBA00022989"/>
    </source>
</evidence>
<evidence type="ECO:0000256" key="5">
    <source>
        <dbReference type="ARBA" id="ARBA00010810"/>
    </source>
</evidence>
<keyword evidence="12" id="KW-0460">Magnesium</keyword>
<sequence length="780" mass="88737">MAEAGVKTEIRSAVWNPGGWKSLLSFSILFLAWLVGFSSRLFAVIRFESIIHEFDPWFNYRATHYMVNNGFYNFLNWFDDRAWYPLGRIVGGTVYPGLMVTSGSIHWILDLLNIPIHIREVCVFLAPLFSGMTALAVYFFTSEIWSAGAGLFAACFIAIVPGYISRSVAGSYDNEGIAIFALMFTYFLWIKSVKTGSLFWAICTALSYFYMVSAWGGYVFIINLIPLHVFVLLIMGRYSRRIYVAYNAFFIVGLILSMQVPFVGFNPITTSEHMASAGVFALLNAYGALKYIQSFLTKAEFKYFFIMAAVGAAGFIFVAVVGLTWAGYIHPWSGRFYSLWDTGYAKIHIPIIASVSEHQPTTWVSFFFDLHILVCAFPAGVWYCVKEVNDERVFVILYAIFASYFAGVMVRLMLTLTPIVCVLAAVAFSKTFEIYLKDDSMKANNKDSEEDELENKNDNKLYDKVGKPKKDKKEEKPKSQEAIGMNIKSIVVIALLLMLMLFAVHCTWVTSSAYSSPSIVLASYNHDGSRTILDDFREAYYWLRQNTHDKARVMSWWDYGYQIAGMGNRTTLVDNNTWNNSHIALVGKAMSSNETAAYEIMRMLDVNYVLVIFGGVIGYSGDDINKFLWMVRIAEGEHPRDIRESDYFTPQGEFRVDSAGSSTLLNCLMYKLSYYRFGELQLDFRSPPGFDRTRGVEIGNKNFELTHLEEAYTTEHWLVRIYKVKDLENRDTIIKPTIPVKRTKFRSSPSRKSAKKKQGVIKNKPKIIKGKKPTKTTSKK</sequence>
<dbReference type="GO" id="GO:0018279">
    <property type="term" value="P:protein N-linked glycosylation via asparagine"/>
    <property type="evidence" value="ECO:0007669"/>
    <property type="project" value="TreeGrafter"/>
</dbReference>
<feature type="compositionally biased region" description="Basic and acidic residues" evidence="18">
    <location>
        <begin position="454"/>
        <end position="478"/>
    </location>
</feature>
<dbReference type="EC" id="2.4.99.18" evidence="6"/>
<comment type="pathway">
    <text evidence="4">Protein modification; protein glycosylation.</text>
</comment>
<evidence type="ECO:0000259" key="20">
    <source>
        <dbReference type="Pfam" id="PF02516"/>
    </source>
</evidence>
<comment type="caution">
    <text evidence="22">The sequence shown here is derived from an EMBL/GenBank/DDBJ whole genome shotgun (WGS) entry which is preliminary data.</text>
</comment>
<organism evidence="22 23">
    <name type="scientific">Potamilus streckersoni</name>
    <dbReference type="NCBI Taxonomy" id="2493646"/>
    <lineage>
        <taxon>Eukaryota</taxon>
        <taxon>Metazoa</taxon>
        <taxon>Spiralia</taxon>
        <taxon>Lophotrochozoa</taxon>
        <taxon>Mollusca</taxon>
        <taxon>Bivalvia</taxon>
        <taxon>Autobranchia</taxon>
        <taxon>Heteroconchia</taxon>
        <taxon>Palaeoheterodonta</taxon>
        <taxon>Unionida</taxon>
        <taxon>Unionoidea</taxon>
        <taxon>Unionidae</taxon>
        <taxon>Ambleminae</taxon>
        <taxon>Lampsilini</taxon>
        <taxon>Potamilus</taxon>
    </lineage>
</organism>
<evidence type="ECO:0000256" key="1">
    <source>
        <dbReference type="ARBA" id="ARBA00001936"/>
    </source>
</evidence>
<evidence type="ECO:0000313" key="23">
    <source>
        <dbReference type="Proteomes" id="UP001195483"/>
    </source>
</evidence>
<dbReference type="GO" id="GO:0046872">
    <property type="term" value="F:metal ion binding"/>
    <property type="evidence" value="ECO:0007669"/>
    <property type="project" value="UniProtKB-KW"/>
</dbReference>
<keyword evidence="10" id="KW-0479">Metal-binding</keyword>
<comment type="subcellular location">
    <subcellularLocation>
        <location evidence="3">Endoplasmic reticulum membrane</location>
        <topology evidence="3">Multi-pass membrane protein</topology>
    </subcellularLocation>
</comment>
<comment type="similarity">
    <text evidence="5">Belongs to the STT3 family.</text>
</comment>
<feature type="transmembrane region" description="Helical" evidence="19">
    <location>
        <begin position="392"/>
        <end position="410"/>
    </location>
</feature>
<keyword evidence="9 19" id="KW-0812">Transmembrane</keyword>
<comment type="cofactor">
    <cofactor evidence="1">
        <name>Mn(2+)</name>
        <dbReference type="ChEBI" id="CHEBI:29035"/>
    </cofactor>
</comment>
<gene>
    <name evidence="22" type="ORF">CHS0354_015056</name>
</gene>
<feature type="transmembrane region" description="Helical" evidence="19">
    <location>
        <begin position="363"/>
        <end position="385"/>
    </location>
</feature>
<reference evidence="22" key="2">
    <citation type="journal article" date="2021" name="Genome Biol. Evol.">
        <title>Developing a high-quality reference genome for a parasitic bivalve with doubly uniparental inheritance (Bivalvia: Unionida).</title>
        <authorList>
            <person name="Smith C.H."/>
        </authorList>
    </citation>
    <scope>NUCLEOTIDE SEQUENCE</scope>
    <source>
        <strain evidence="22">CHS0354</strain>
        <tissue evidence="22">Mantle</tissue>
    </source>
</reference>
<dbReference type="EMBL" id="JAEAOA010000935">
    <property type="protein sequence ID" value="KAK3609865.1"/>
    <property type="molecule type" value="Genomic_DNA"/>
</dbReference>
<feature type="transmembrane region" description="Helical" evidence="19">
    <location>
        <begin position="242"/>
        <end position="262"/>
    </location>
</feature>
<evidence type="ECO:0000256" key="16">
    <source>
        <dbReference type="ARBA" id="ARBA00023211"/>
    </source>
</evidence>
<accession>A0AAE0TH95</accession>
<evidence type="ECO:0000256" key="19">
    <source>
        <dbReference type="SAM" id="Phobius"/>
    </source>
</evidence>
<feature type="region of interest" description="Disordered" evidence="18">
    <location>
        <begin position="742"/>
        <end position="780"/>
    </location>
</feature>
<keyword evidence="14 19" id="KW-0472">Membrane</keyword>
<feature type="compositionally biased region" description="Basic residues" evidence="18">
    <location>
        <begin position="752"/>
        <end position="780"/>
    </location>
</feature>
<feature type="transmembrane region" description="Helical" evidence="19">
    <location>
        <begin position="121"/>
        <end position="141"/>
    </location>
</feature>
<dbReference type="GO" id="GO:0004579">
    <property type="term" value="F:dolichyl-diphosphooligosaccharide-protein glycotransferase activity"/>
    <property type="evidence" value="ECO:0007669"/>
    <property type="project" value="UniProtKB-EC"/>
</dbReference>
<evidence type="ECO:0000259" key="21">
    <source>
        <dbReference type="Pfam" id="PF21436"/>
    </source>
</evidence>
<evidence type="ECO:0000256" key="12">
    <source>
        <dbReference type="ARBA" id="ARBA00022842"/>
    </source>
</evidence>
<evidence type="ECO:0000256" key="10">
    <source>
        <dbReference type="ARBA" id="ARBA00022723"/>
    </source>
</evidence>
<evidence type="ECO:0000256" key="3">
    <source>
        <dbReference type="ARBA" id="ARBA00004477"/>
    </source>
</evidence>
<feature type="domain" description="Oligosaccharyl transferase STT3 N-terminal" evidence="20">
    <location>
        <begin position="24"/>
        <end position="424"/>
    </location>
</feature>
<evidence type="ECO:0000256" key="7">
    <source>
        <dbReference type="ARBA" id="ARBA00022676"/>
    </source>
</evidence>
<feature type="transmembrane region" description="Helical" evidence="19">
    <location>
        <begin position="304"/>
        <end position="328"/>
    </location>
</feature>
<feature type="transmembrane region" description="Helical" evidence="19">
    <location>
        <begin position="177"/>
        <end position="202"/>
    </location>
</feature>
<dbReference type="InterPro" id="IPR048307">
    <property type="entry name" value="STT3_N"/>
</dbReference>
<keyword evidence="11" id="KW-0256">Endoplasmic reticulum</keyword>
<feature type="transmembrane region" description="Helical" evidence="19">
    <location>
        <begin position="416"/>
        <end position="436"/>
    </location>
</feature>
<keyword evidence="16" id="KW-0464">Manganese</keyword>
<feature type="transmembrane region" description="Helical" evidence="19">
    <location>
        <begin position="23"/>
        <end position="43"/>
    </location>
</feature>
<evidence type="ECO:0000256" key="9">
    <source>
        <dbReference type="ARBA" id="ARBA00022692"/>
    </source>
</evidence>
<dbReference type="AlphaFoldDB" id="A0AAE0TH95"/>
<dbReference type="Proteomes" id="UP001195483">
    <property type="component" value="Unassembled WGS sequence"/>
</dbReference>
<dbReference type="PANTHER" id="PTHR13872">
    <property type="entry name" value="DOLICHYL-DIPHOSPHOOLIGOSACCHARIDE--PROTEIN GLYCOSYLTRANSFERASE SUBUNIT"/>
    <property type="match status" value="1"/>
</dbReference>
<dbReference type="InterPro" id="IPR003674">
    <property type="entry name" value="Oligo_trans_STT3"/>
</dbReference>
<evidence type="ECO:0000256" key="18">
    <source>
        <dbReference type="SAM" id="MobiDB-lite"/>
    </source>
</evidence>
<dbReference type="InterPro" id="IPR048999">
    <property type="entry name" value="STT3-PglB_core"/>
</dbReference>
<dbReference type="Gene3D" id="3.40.50.12610">
    <property type="match status" value="1"/>
</dbReference>
<comment type="cofactor">
    <cofactor evidence="2">
        <name>Mg(2+)</name>
        <dbReference type="ChEBI" id="CHEBI:18420"/>
    </cofactor>
</comment>
<dbReference type="GO" id="GO:0008250">
    <property type="term" value="C:oligosaccharyltransferase complex"/>
    <property type="evidence" value="ECO:0007669"/>
    <property type="project" value="UniProtKB-ARBA"/>
</dbReference>
<feature type="region of interest" description="Disordered" evidence="18">
    <location>
        <begin position="446"/>
        <end position="478"/>
    </location>
</feature>
<evidence type="ECO:0000256" key="11">
    <source>
        <dbReference type="ARBA" id="ARBA00022824"/>
    </source>
</evidence>
<keyword evidence="13 19" id="KW-1133">Transmembrane helix</keyword>
<comment type="catalytic activity">
    <reaction evidence="17">
        <text>a di-trans,poly-cis-dolichyl diphosphooligosaccharide + L-asparaginyl-[protein] = N(4)-(oligosaccharide-(1-&gt;4)-N-acetyl-beta-D-glucosaminyl-(1-&gt;4)-N-acetyl-beta-D-glucosaminyl)-L-asparaginyl-[protein] + a di-trans,poly-cis-dolichyl diphosphate + H(+)</text>
        <dbReference type="Rhea" id="RHEA:22980"/>
        <dbReference type="Rhea" id="RHEA-COMP:12804"/>
        <dbReference type="Rhea" id="RHEA-COMP:12805"/>
        <dbReference type="Rhea" id="RHEA-COMP:19506"/>
        <dbReference type="Rhea" id="RHEA-COMP:19509"/>
        <dbReference type="ChEBI" id="CHEBI:15378"/>
        <dbReference type="ChEBI" id="CHEBI:50347"/>
        <dbReference type="ChEBI" id="CHEBI:57497"/>
        <dbReference type="ChEBI" id="CHEBI:57570"/>
        <dbReference type="ChEBI" id="CHEBI:132529"/>
        <dbReference type="EC" id="2.4.99.18"/>
    </reaction>
</comment>
<keyword evidence="7" id="KW-0328">Glycosyltransferase</keyword>
<dbReference type="Pfam" id="PF02516">
    <property type="entry name" value="STT3"/>
    <property type="match status" value="1"/>
</dbReference>
<evidence type="ECO:0000256" key="6">
    <source>
        <dbReference type="ARBA" id="ARBA00012605"/>
    </source>
</evidence>
<proteinExistence type="inferred from homology"/>
<keyword evidence="23" id="KW-1185">Reference proteome</keyword>
<dbReference type="FunFam" id="3.40.50.12610:FF:000001">
    <property type="entry name" value="Dolichyl-diphosphooligosaccharide--protein glycosyltransferase subunit STT3B"/>
    <property type="match status" value="1"/>
</dbReference>
<evidence type="ECO:0000256" key="4">
    <source>
        <dbReference type="ARBA" id="ARBA00004922"/>
    </source>
</evidence>
<evidence type="ECO:0000313" key="22">
    <source>
        <dbReference type="EMBL" id="KAK3609865.1"/>
    </source>
</evidence>
<reference evidence="22" key="3">
    <citation type="submission" date="2023-05" db="EMBL/GenBank/DDBJ databases">
        <authorList>
            <person name="Smith C.H."/>
        </authorList>
    </citation>
    <scope>NUCLEOTIDE SEQUENCE</scope>
    <source>
        <strain evidence="22">CHS0354</strain>
        <tissue evidence="22">Mantle</tissue>
    </source>
</reference>
<keyword evidence="15" id="KW-0325">Glycoprotein</keyword>